<dbReference type="FunFam" id="2.70.70.10:FF:000006">
    <property type="entry name" value="M23 family peptidase"/>
    <property type="match status" value="1"/>
</dbReference>
<evidence type="ECO:0000256" key="3">
    <source>
        <dbReference type="ARBA" id="ARBA00022723"/>
    </source>
</evidence>
<keyword evidence="7" id="KW-0472">Membrane</keyword>
<dbReference type="InterPro" id="IPR011055">
    <property type="entry name" value="Dup_hybrid_motif"/>
</dbReference>
<evidence type="ECO:0000259" key="8">
    <source>
        <dbReference type="Pfam" id="PF01551"/>
    </source>
</evidence>
<comment type="cofactor">
    <cofactor evidence="1">
        <name>Zn(2+)</name>
        <dbReference type="ChEBI" id="CHEBI:29105"/>
    </cofactor>
</comment>
<keyword evidence="4 9" id="KW-0378">Hydrolase</keyword>
<evidence type="ECO:0000313" key="9">
    <source>
        <dbReference type="EMBL" id="SMD04021.1"/>
    </source>
</evidence>
<keyword evidence="2" id="KW-0645">Protease</keyword>
<evidence type="ECO:0000256" key="6">
    <source>
        <dbReference type="ARBA" id="ARBA00023049"/>
    </source>
</evidence>
<proteinExistence type="predicted"/>
<dbReference type="Pfam" id="PF01551">
    <property type="entry name" value="Peptidase_M23"/>
    <property type="match status" value="1"/>
</dbReference>
<evidence type="ECO:0000256" key="7">
    <source>
        <dbReference type="SAM" id="Phobius"/>
    </source>
</evidence>
<keyword evidence="10" id="KW-1185">Reference proteome</keyword>
<keyword evidence="3" id="KW-0479">Metal-binding</keyword>
<dbReference type="GO" id="GO:0004222">
    <property type="term" value="F:metalloendopeptidase activity"/>
    <property type="evidence" value="ECO:0007669"/>
    <property type="project" value="TreeGrafter"/>
</dbReference>
<dbReference type="InterPro" id="IPR016047">
    <property type="entry name" value="M23ase_b-sheet_dom"/>
</dbReference>
<sequence length="419" mass="44819">MVVLAHGDTVRHVTLTHGLALKCAAGLAVMAGLGAAILTFAIPNETGAPALPSDHMVRQSYENRIAALRSQLDEATSRQIVAQKMVESKVDILLNQQKMIAERYLRLEPLIERARETGVLGDAEPASIPLPQPKPETAEMDPFDGLAAAIGEEPEAAPSVNPAATPAKDAKNATKLLDPFATASIRNSDLALSAETLHQVGKAIDHAELQMIADLRILTNEAIDKTIEIASLLADVGLEVEPGGDLALGGPFEPVPEDFDEQLEDLEDALKRLEDVRALSASLPFDAPMSSRLISSTFGVRSDPFLRRRALHSGIDYAASRGTPIHATAPGKVVSAGSSGGYGMMVEIDHGNGIHTRYGHMSRITVSVGQTIEKGEQIGAVGSTGRSTGPHLHYEVRRDDQAIDPMRFIRTGRRLKDLV</sequence>
<dbReference type="STRING" id="937218.SAMN06297251_12059"/>
<protein>
    <submittedName>
        <fullName evidence="9">Murein DD-endopeptidase MepM and murein hydrolase activator NlpD, contain LysM domain</fullName>
    </submittedName>
</protein>
<feature type="transmembrane region" description="Helical" evidence="7">
    <location>
        <begin position="19"/>
        <end position="42"/>
    </location>
</feature>
<feature type="domain" description="M23ase beta-sheet core" evidence="8">
    <location>
        <begin position="311"/>
        <end position="405"/>
    </location>
</feature>
<name>A0A1W2E2H0_9HYPH</name>
<dbReference type="GO" id="GO:0046872">
    <property type="term" value="F:metal ion binding"/>
    <property type="evidence" value="ECO:0007669"/>
    <property type="project" value="UniProtKB-KW"/>
</dbReference>
<keyword evidence="6" id="KW-0482">Metalloprotease</keyword>
<dbReference type="GO" id="GO:0006508">
    <property type="term" value="P:proteolysis"/>
    <property type="evidence" value="ECO:0007669"/>
    <property type="project" value="UniProtKB-KW"/>
</dbReference>
<dbReference type="Gene3D" id="2.70.70.10">
    <property type="entry name" value="Glucose Permease (Domain IIA)"/>
    <property type="match status" value="1"/>
</dbReference>
<dbReference type="Proteomes" id="UP000192656">
    <property type="component" value="Unassembled WGS sequence"/>
</dbReference>
<dbReference type="SUPFAM" id="SSF51261">
    <property type="entry name" value="Duplicated hybrid motif"/>
    <property type="match status" value="1"/>
</dbReference>
<dbReference type="CDD" id="cd12797">
    <property type="entry name" value="M23_peptidase"/>
    <property type="match status" value="1"/>
</dbReference>
<dbReference type="EMBL" id="FWXR01000020">
    <property type="protein sequence ID" value="SMD04021.1"/>
    <property type="molecule type" value="Genomic_DNA"/>
</dbReference>
<dbReference type="PANTHER" id="PTHR21666">
    <property type="entry name" value="PEPTIDASE-RELATED"/>
    <property type="match status" value="1"/>
</dbReference>
<evidence type="ECO:0000256" key="2">
    <source>
        <dbReference type="ARBA" id="ARBA00022670"/>
    </source>
</evidence>
<evidence type="ECO:0000313" key="10">
    <source>
        <dbReference type="Proteomes" id="UP000192656"/>
    </source>
</evidence>
<accession>A0A1W2E2H0</accession>
<keyword evidence="7" id="KW-0812">Transmembrane</keyword>
<reference evidence="9 10" key="1">
    <citation type="submission" date="2017-04" db="EMBL/GenBank/DDBJ databases">
        <authorList>
            <person name="Afonso C.L."/>
            <person name="Miller P.J."/>
            <person name="Scott M.A."/>
            <person name="Spackman E."/>
            <person name="Goraichik I."/>
            <person name="Dimitrov K.M."/>
            <person name="Suarez D.L."/>
            <person name="Swayne D.E."/>
        </authorList>
    </citation>
    <scope>NUCLEOTIDE SEQUENCE [LARGE SCALE GENOMIC DNA]</scope>
    <source>
        <strain evidence="9 10">CGMCC 1.10972</strain>
    </source>
</reference>
<keyword evidence="5" id="KW-0862">Zinc</keyword>
<keyword evidence="7" id="KW-1133">Transmembrane helix</keyword>
<dbReference type="PANTHER" id="PTHR21666:SF288">
    <property type="entry name" value="CELL DIVISION PROTEIN YTFB"/>
    <property type="match status" value="1"/>
</dbReference>
<dbReference type="AlphaFoldDB" id="A0A1W2E2H0"/>
<evidence type="ECO:0000256" key="5">
    <source>
        <dbReference type="ARBA" id="ARBA00022833"/>
    </source>
</evidence>
<gene>
    <name evidence="9" type="ORF">SAMN06297251_12059</name>
</gene>
<dbReference type="InterPro" id="IPR050570">
    <property type="entry name" value="Cell_wall_metabolism_enzyme"/>
</dbReference>
<organism evidence="9 10">
    <name type="scientific">Fulvimarina manganoxydans</name>
    <dbReference type="NCBI Taxonomy" id="937218"/>
    <lineage>
        <taxon>Bacteria</taxon>
        <taxon>Pseudomonadati</taxon>
        <taxon>Pseudomonadota</taxon>
        <taxon>Alphaproteobacteria</taxon>
        <taxon>Hyphomicrobiales</taxon>
        <taxon>Aurantimonadaceae</taxon>
        <taxon>Fulvimarina</taxon>
    </lineage>
</organism>
<evidence type="ECO:0000256" key="4">
    <source>
        <dbReference type="ARBA" id="ARBA00022801"/>
    </source>
</evidence>
<evidence type="ECO:0000256" key="1">
    <source>
        <dbReference type="ARBA" id="ARBA00001947"/>
    </source>
</evidence>